<evidence type="ECO:0000313" key="3">
    <source>
        <dbReference type="Proteomes" id="UP000251577"/>
    </source>
</evidence>
<proteinExistence type="predicted"/>
<accession>A0A364V968</accession>
<feature type="region of interest" description="Disordered" evidence="1">
    <location>
        <begin position="31"/>
        <end position="75"/>
    </location>
</feature>
<comment type="caution">
    <text evidence="2">The sequence shown here is derived from an EMBL/GenBank/DDBJ whole genome shotgun (WGS) entry which is preliminary data.</text>
</comment>
<organism evidence="2 3">
    <name type="scientific">Corynebacterium heidelbergense</name>
    <dbReference type="NCBI Taxonomy" id="2055947"/>
    <lineage>
        <taxon>Bacteria</taxon>
        <taxon>Bacillati</taxon>
        <taxon>Actinomycetota</taxon>
        <taxon>Actinomycetes</taxon>
        <taxon>Mycobacteriales</taxon>
        <taxon>Corynebacteriaceae</taxon>
        <taxon>Corynebacterium</taxon>
    </lineage>
</organism>
<name>A0A364V968_9CORY</name>
<evidence type="ECO:0000313" key="2">
    <source>
        <dbReference type="EMBL" id="RAV33167.1"/>
    </source>
</evidence>
<dbReference type="AlphaFoldDB" id="A0A364V968"/>
<feature type="compositionally biased region" description="Low complexity" evidence="1">
    <location>
        <begin position="35"/>
        <end position="63"/>
    </location>
</feature>
<reference evidence="2 3" key="1">
    <citation type="journal article" date="2018" name="Syst. Appl. Microbiol.">
        <title>Corynebacterium heidelbergense sp. nov., isolated from the preen glands of Egyptian geese (Alopochen aegyptiacus).</title>
        <authorList>
            <person name="Braun M.S."/>
            <person name="Wang E."/>
            <person name="Zimmermann S."/>
            <person name="Wink M."/>
        </authorList>
    </citation>
    <scope>NUCLEOTIDE SEQUENCE [LARGE SCALE GENOMIC DNA]</scope>
    <source>
        <strain evidence="2 3">647</strain>
    </source>
</reference>
<evidence type="ECO:0000256" key="1">
    <source>
        <dbReference type="SAM" id="MobiDB-lite"/>
    </source>
</evidence>
<gene>
    <name evidence="2" type="ORF">DLJ54_00040</name>
</gene>
<sequence length="157" mass="16154">MGSVVGTLAVIGAIALLAWAFGAFDKDDQGTQDIAAPPTTSAPATTSSSPSSAPSSAPASRPAQPNLPAGASPVNDAAISGQPAGNFNNVYLSGPTSAEFANNVREAYARNFLQTKQYNAVINAYSPVTHLNYTMDCRDNGQWVTCRGGNDAVVYIA</sequence>
<keyword evidence="3" id="KW-1185">Reference proteome</keyword>
<dbReference type="EMBL" id="QHCV01000001">
    <property type="protein sequence ID" value="RAV33167.1"/>
    <property type="molecule type" value="Genomic_DNA"/>
</dbReference>
<dbReference type="Proteomes" id="UP000251577">
    <property type="component" value="Unassembled WGS sequence"/>
</dbReference>
<protein>
    <submittedName>
        <fullName evidence="2">Uncharacterized protein</fullName>
    </submittedName>
</protein>